<dbReference type="AlphaFoldDB" id="A0A8K1CTE0"/>
<dbReference type="EMBL" id="SPLM01000002">
    <property type="protein sequence ID" value="TMW68345.1"/>
    <property type="molecule type" value="Genomic_DNA"/>
</dbReference>
<dbReference type="OrthoDB" id="10249562at2759"/>
<comment type="catalytic activity">
    <reaction evidence="3">
        <text>pretRNA = a 3'-half-tRNA molecule with a 5'-OH end + a 5'-half-tRNA molecule with a 2',3'-cyclic phosphate end + an intron with a 2',3'-cyclic phosphate and a 5'-hydroxyl terminus.</text>
        <dbReference type="EC" id="4.6.1.16"/>
    </reaction>
</comment>
<organism evidence="5 6">
    <name type="scientific">Pythium oligandrum</name>
    <name type="common">Mycoparasitic fungus</name>
    <dbReference type="NCBI Taxonomy" id="41045"/>
    <lineage>
        <taxon>Eukaryota</taxon>
        <taxon>Sar</taxon>
        <taxon>Stramenopiles</taxon>
        <taxon>Oomycota</taxon>
        <taxon>Peronosporomycetes</taxon>
        <taxon>Pythiales</taxon>
        <taxon>Pythiaceae</taxon>
        <taxon>Pythium</taxon>
    </lineage>
</organism>
<dbReference type="InterPro" id="IPR036167">
    <property type="entry name" value="tRNA_intron_Endo_cat-like_sf"/>
</dbReference>
<evidence type="ECO:0000256" key="1">
    <source>
        <dbReference type="ARBA" id="ARBA00008078"/>
    </source>
</evidence>
<dbReference type="GO" id="GO:0003676">
    <property type="term" value="F:nucleic acid binding"/>
    <property type="evidence" value="ECO:0007669"/>
    <property type="project" value="InterPro"/>
</dbReference>
<keyword evidence="6" id="KW-1185">Reference proteome</keyword>
<comment type="caution">
    <text evidence="5">The sequence shown here is derived from an EMBL/GenBank/DDBJ whole genome shotgun (WGS) entry which is preliminary data.</text>
</comment>
<proteinExistence type="inferred from homology"/>
<protein>
    <recommendedName>
        <fullName evidence="2">tRNA-intron lyase</fullName>
        <ecNumber evidence="2">4.6.1.16</ecNumber>
    </recommendedName>
</protein>
<evidence type="ECO:0000256" key="2">
    <source>
        <dbReference type="ARBA" id="ARBA00012573"/>
    </source>
</evidence>
<evidence type="ECO:0000256" key="3">
    <source>
        <dbReference type="ARBA" id="ARBA00034031"/>
    </source>
</evidence>
<dbReference type="CDD" id="cd22363">
    <property type="entry name" value="tRNA-intron_lyase_C"/>
    <property type="match status" value="1"/>
</dbReference>
<dbReference type="Proteomes" id="UP000794436">
    <property type="component" value="Unassembled WGS sequence"/>
</dbReference>
<gene>
    <name evidence="5" type="ORF">Poli38472_005813</name>
</gene>
<dbReference type="InterPro" id="IPR011856">
    <property type="entry name" value="tRNA_endonuc-like_dom_sf"/>
</dbReference>
<dbReference type="GO" id="GO:0000214">
    <property type="term" value="C:tRNA-intron endonuclease complex"/>
    <property type="evidence" value="ECO:0007669"/>
    <property type="project" value="TreeGrafter"/>
</dbReference>
<comment type="similarity">
    <text evidence="1">Belongs to the tRNA-intron endonuclease family.</text>
</comment>
<sequence length="239" mass="27125">MALWQRHDATVVVVIPDADEALWTALEGGTYGAAVSEYDQGARKRVLSLCEAYYAIVIEELLPMPVHATPATLWEEFCTILPSFPRFFVVYHHFRRLGWLVRPGLNYGAQFVLYRGNADTYHSEYIVYVQTEASSASWHVVQALTRLAEDVKKTVLMCQVHETNDGQRSANEHSAVDEPTLQLCAVYTFNGRMFVVDAVPIRFWDTATVDQDRVSYAFESQPMILKSRSKKKPKAKTKA</sequence>
<dbReference type="GO" id="GO:0000213">
    <property type="term" value="F:tRNA-intron lyase activity"/>
    <property type="evidence" value="ECO:0007669"/>
    <property type="project" value="UniProtKB-EC"/>
</dbReference>
<dbReference type="PANTHER" id="PTHR21227:SF0">
    <property type="entry name" value="TRNA-SPLICING ENDONUCLEASE SUBUNIT SEN2"/>
    <property type="match status" value="1"/>
</dbReference>
<dbReference type="NCBIfam" id="TIGR00324">
    <property type="entry name" value="endA"/>
    <property type="match status" value="1"/>
</dbReference>
<feature type="domain" description="tRNA intron endonuclease catalytic" evidence="4">
    <location>
        <begin position="86"/>
        <end position="165"/>
    </location>
</feature>
<accession>A0A8K1CTE0</accession>
<dbReference type="Gene3D" id="3.40.1350.10">
    <property type="match status" value="1"/>
</dbReference>
<dbReference type="GO" id="GO:0000379">
    <property type="term" value="P:tRNA-type intron splice site recognition and cleavage"/>
    <property type="evidence" value="ECO:0007669"/>
    <property type="project" value="TreeGrafter"/>
</dbReference>
<dbReference type="GO" id="GO:0005737">
    <property type="term" value="C:cytoplasm"/>
    <property type="evidence" value="ECO:0007669"/>
    <property type="project" value="TreeGrafter"/>
</dbReference>
<dbReference type="EC" id="4.6.1.16" evidence="2"/>
<name>A0A8K1CTE0_PYTOL</name>
<dbReference type="Pfam" id="PF01974">
    <property type="entry name" value="tRNA_int_endo"/>
    <property type="match status" value="1"/>
</dbReference>
<dbReference type="InterPro" id="IPR006676">
    <property type="entry name" value="tRNA_splic"/>
</dbReference>
<evidence type="ECO:0000259" key="4">
    <source>
        <dbReference type="Pfam" id="PF01974"/>
    </source>
</evidence>
<dbReference type="SUPFAM" id="SSF53032">
    <property type="entry name" value="tRNA-intron endonuclease catalytic domain-like"/>
    <property type="match status" value="1"/>
</dbReference>
<evidence type="ECO:0000313" key="6">
    <source>
        <dbReference type="Proteomes" id="UP000794436"/>
    </source>
</evidence>
<evidence type="ECO:0000313" key="5">
    <source>
        <dbReference type="EMBL" id="TMW68345.1"/>
    </source>
</evidence>
<dbReference type="InterPro" id="IPR006677">
    <property type="entry name" value="tRNA_intron_Endonuc_cat-like"/>
</dbReference>
<dbReference type="PANTHER" id="PTHR21227">
    <property type="entry name" value="TRNA-SPLICING ENDONUCLEASE SUBUNIT SEN2"/>
    <property type="match status" value="1"/>
</dbReference>
<reference evidence="5" key="1">
    <citation type="submission" date="2019-03" db="EMBL/GenBank/DDBJ databases">
        <title>Long read genome sequence of the mycoparasitic Pythium oligandrum ATCC 38472 isolated from sugarbeet rhizosphere.</title>
        <authorList>
            <person name="Gaulin E."/>
        </authorList>
    </citation>
    <scope>NUCLEOTIDE SEQUENCE</scope>
    <source>
        <strain evidence="5">ATCC 38472_TT</strain>
    </source>
</reference>